<dbReference type="Pfam" id="PF06580">
    <property type="entry name" value="His_kinase"/>
    <property type="match status" value="1"/>
</dbReference>
<keyword evidence="1" id="KW-0812">Transmembrane</keyword>
<dbReference type="Proteomes" id="UP000006322">
    <property type="component" value="Unassembled WGS sequence"/>
</dbReference>
<feature type="transmembrane region" description="Helical" evidence="1">
    <location>
        <begin position="20"/>
        <end position="40"/>
    </location>
</feature>
<feature type="transmembrane region" description="Helical" evidence="1">
    <location>
        <begin position="82"/>
        <end position="103"/>
    </location>
</feature>
<evidence type="ECO:0000313" key="4">
    <source>
        <dbReference type="Proteomes" id="UP000006322"/>
    </source>
</evidence>
<dbReference type="AlphaFoldDB" id="K6YNB5"/>
<sequence>MNLNIKQTISAFADVKPQFWLLHILGWAFYVVIFTIEYAAFNTYTAKTHYLILLPLLFSGLVGGLLTWPLRGIYRQFSKGNPLQVLLIIITMSLLVASIWTPIKNLLLMYFFDHVTLLDLYLGNQPQDFYFGELFLTITYSFFMIMVWSCLYFGINYHFKLLREKHLHLEALRLSHIAQIKMLRYQINPHFLFNTLNAISTLVLRGDKSKANNMLARLATFLRFSLDNDPEQKIHLCDEIKALMLYLEIEKTRFADRLEVKFTVQPEAERLLVPGLLLQPLVENSIKYAIAQMEAGGIIEVSAQIYNNLLHLTVTDNGPNSDSIPTTTAQLLEKSQRGGVGLKNVVERLNVLYTNNHQFAITQGTNRGCVVNIVLPMETIA</sequence>
<comment type="caution">
    <text evidence="3">The sequence shown here is derived from an EMBL/GenBank/DDBJ whole genome shotgun (WGS) entry which is preliminary data.</text>
</comment>
<evidence type="ECO:0000256" key="1">
    <source>
        <dbReference type="SAM" id="Phobius"/>
    </source>
</evidence>
<dbReference type="InterPro" id="IPR010559">
    <property type="entry name" value="Sig_transdc_His_kin_internal"/>
</dbReference>
<proteinExistence type="predicted"/>
<protein>
    <submittedName>
        <fullName evidence="3">Signal transduction histidine kinase, LytS</fullName>
    </submittedName>
</protein>
<reference evidence="4" key="1">
    <citation type="journal article" date="2014" name="Environ. Microbiol.">
        <title>Comparative genomics of the marine bacterial genus Glaciecola reveals the high degree of genomic diversity and genomic characteristic for cold adaptation.</title>
        <authorList>
            <person name="Qin Q.L."/>
            <person name="Xie B.B."/>
            <person name="Yu Y."/>
            <person name="Shu Y.L."/>
            <person name="Rong J.C."/>
            <person name="Zhang Y.J."/>
            <person name="Zhao D.L."/>
            <person name="Chen X.L."/>
            <person name="Zhang X.Y."/>
            <person name="Chen B."/>
            <person name="Zhou B.C."/>
            <person name="Zhang Y.Z."/>
        </authorList>
    </citation>
    <scope>NUCLEOTIDE SEQUENCE [LARGE SCALE GENOMIC DNA]</scope>
    <source>
        <strain evidence="4">LMG 21857</strain>
    </source>
</reference>
<organism evidence="3 4">
    <name type="scientific">Paraglaciecola polaris LMG 21857</name>
    <dbReference type="NCBI Taxonomy" id="1129793"/>
    <lineage>
        <taxon>Bacteria</taxon>
        <taxon>Pseudomonadati</taxon>
        <taxon>Pseudomonadota</taxon>
        <taxon>Gammaproteobacteria</taxon>
        <taxon>Alteromonadales</taxon>
        <taxon>Alteromonadaceae</taxon>
        <taxon>Paraglaciecola</taxon>
    </lineage>
</organism>
<keyword evidence="1" id="KW-0472">Membrane</keyword>
<dbReference type="STRING" id="1129793.GPLA_3305"/>
<evidence type="ECO:0000259" key="2">
    <source>
        <dbReference type="Pfam" id="PF06580"/>
    </source>
</evidence>
<dbReference type="RefSeq" id="WP_007105960.1">
    <property type="nucleotide sequence ID" value="NZ_BAER01000096.1"/>
</dbReference>
<feature type="transmembrane region" description="Helical" evidence="1">
    <location>
        <begin position="134"/>
        <end position="155"/>
    </location>
</feature>
<evidence type="ECO:0000313" key="3">
    <source>
        <dbReference type="EMBL" id="GAC34194.1"/>
    </source>
</evidence>
<accession>K6YNB5</accession>
<dbReference type="EMBL" id="BAER01000096">
    <property type="protein sequence ID" value="GAC34194.1"/>
    <property type="molecule type" value="Genomic_DNA"/>
</dbReference>
<dbReference type="SUPFAM" id="SSF55874">
    <property type="entry name" value="ATPase domain of HSP90 chaperone/DNA topoisomerase II/histidine kinase"/>
    <property type="match status" value="1"/>
</dbReference>
<keyword evidence="3" id="KW-0418">Kinase</keyword>
<name>K6YNB5_9ALTE</name>
<dbReference type="PANTHER" id="PTHR34220">
    <property type="entry name" value="SENSOR HISTIDINE KINASE YPDA"/>
    <property type="match status" value="1"/>
</dbReference>
<feature type="domain" description="Signal transduction histidine kinase internal region" evidence="2">
    <location>
        <begin position="178"/>
        <end position="258"/>
    </location>
</feature>
<dbReference type="PANTHER" id="PTHR34220:SF7">
    <property type="entry name" value="SENSOR HISTIDINE KINASE YPDA"/>
    <property type="match status" value="1"/>
</dbReference>
<keyword evidence="3" id="KW-0808">Transferase</keyword>
<dbReference type="InterPro" id="IPR036890">
    <property type="entry name" value="HATPase_C_sf"/>
</dbReference>
<feature type="transmembrane region" description="Helical" evidence="1">
    <location>
        <begin position="52"/>
        <end position="70"/>
    </location>
</feature>
<dbReference type="GO" id="GO:0000155">
    <property type="term" value="F:phosphorelay sensor kinase activity"/>
    <property type="evidence" value="ECO:0007669"/>
    <property type="project" value="InterPro"/>
</dbReference>
<dbReference type="GO" id="GO:0016020">
    <property type="term" value="C:membrane"/>
    <property type="evidence" value="ECO:0007669"/>
    <property type="project" value="InterPro"/>
</dbReference>
<dbReference type="InterPro" id="IPR050640">
    <property type="entry name" value="Bact_2-comp_sensor_kinase"/>
</dbReference>
<dbReference type="Gene3D" id="3.30.565.10">
    <property type="entry name" value="Histidine kinase-like ATPase, C-terminal domain"/>
    <property type="match status" value="1"/>
</dbReference>
<keyword evidence="4" id="KW-1185">Reference proteome</keyword>
<gene>
    <name evidence="3" type="ORF">GPLA_3305</name>
</gene>
<keyword evidence="1" id="KW-1133">Transmembrane helix</keyword>